<dbReference type="InterPro" id="IPR025503">
    <property type="entry name" value="DUF4391"/>
</dbReference>
<protein>
    <submittedName>
        <fullName evidence="2">Uncharacterized protein DUF4391</fullName>
    </submittedName>
</protein>
<keyword evidence="3" id="KW-1185">Reference proteome</keyword>
<gene>
    <name evidence="2" type="ORF">EDD71_102104</name>
</gene>
<dbReference type="EMBL" id="SOAZ01000002">
    <property type="protein sequence ID" value="TDT63344.1"/>
    <property type="molecule type" value="Genomic_DNA"/>
</dbReference>
<evidence type="ECO:0000313" key="3">
    <source>
        <dbReference type="Proteomes" id="UP000295325"/>
    </source>
</evidence>
<feature type="coiled-coil region" evidence="1">
    <location>
        <begin position="195"/>
        <end position="229"/>
    </location>
</feature>
<dbReference type="AlphaFoldDB" id="A0A4R7KUF3"/>
<keyword evidence="1" id="KW-0175">Coiled coil</keyword>
<sequence>MGMWDFFNFIELDKKVRPVNIKIDKKTIYENIDLSSSERKIIAECIEKIEIAYVLNSKNINIQPYSDENMKYESIAFIGIKMRKKEKVERIAEILNCSIPNPIALVFEFEESILIATALKRLSKIDKNRAVFEKINLTDWINLDNIDDLQLQFINAIKMSNLPYTDFYEFYSAIDEAVFLINNSCIVKQFKISQNEEERIHKKDIIENIKSLEEKLAKIQIRINKEKQFNKKLELNIEASKIKDDIEGLKMNLN</sequence>
<proteinExistence type="predicted"/>
<organism evidence="2 3">
    <name type="scientific">Fonticella tunisiensis</name>
    <dbReference type="NCBI Taxonomy" id="1096341"/>
    <lineage>
        <taxon>Bacteria</taxon>
        <taxon>Bacillati</taxon>
        <taxon>Bacillota</taxon>
        <taxon>Clostridia</taxon>
        <taxon>Eubacteriales</taxon>
        <taxon>Clostridiaceae</taxon>
        <taxon>Fonticella</taxon>
    </lineage>
</organism>
<evidence type="ECO:0000313" key="2">
    <source>
        <dbReference type="EMBL" id="TDT63344.1"/>
    </source>
</evidence>
<dbReference type="Proteomes" id="UP000295325">
    <property type="component" value="Unassembled WGS sequence"/>
</dbReference>
<reference evidence="2 3" key="1">
    <citation type="submission" date="2019-03" db="EMBL/GenBank/DDBJ databases">
        <title>Genomic Encyclopedia of Type Strains, Phase IV (KMG-IV): sequencing the most valuable type-strain genomes for metagenomic binning, comparative biology and taxonomic classification.</title>
        <authorList>
            <person name="Goeker M."/>
        </authorList>
    </citation>
    <scope>NUCLEOTIDE SEQUENCE [LARGE SCALE GENOMIC DNA]</scope>
    <source>
        <strain evidence="2 3">DSM 24455</strain>
    </source>
</reference>
<name>A0A4R7KUF3_9CLOT</name>
<evidence type="ECO:0000256" key="1">
    <source>
        <dbReference type="SAM" id="Coils"/>
    </source>
</evidence>
<comment type="caution">
    <text evidence="2">The sequence shown here is derived from an EMBL/GenBank/DDBJ whole genome shotgun (WGS) entry which is preliminary data.</text>
</comment>
<accession>A0A4R7KUF3</accession>
<dbReference type="Pfam" id="PF14335">
    <property type="entry name" value="DUF4391"/>
    <property type="match status" value="1"/>
</dbReference>